<evidence type="ECO:0000256" key="1">
    <source>
        <dbReference type="ARBA" id="ARBA00004613"/>
    </source>
</evidence>
<dbReference type="GO" id="GO:0017171">
    <property type="term" value="F:serine hydrolase activity"/>
    <property type="evidence" value="ECO:0007669"/>
    <property type="project" value="TreeGrafter"/>
</dbReference>
<dbReference type="AlphaFoldDB" id="A0A482VZY6"/>
<keyword evidence="7" id="KW-1185">Reference proteome</keyword>
<dbReference type="STRING" id="1661398.A0A482VZY6"/>
<dbReference type="SUPFAM" id="SSF53474">
    <property type="entry name" value="alpha/beta-Hydrolases"/>
    <property type="match status" value="1"/>
</dbReference>
<dbReference type="Proteomes" id="UP000292052">
    <property type="component" value="Unassembled WGS sequence"/>
</dbReference>
<evidence type="ECO:0000256" key="3">
    <source>
        <dbReference type="ARBA" id="ARBA00022525"/>
    </source>
</evidence>
<evidence type="ECO:0000313" key="7">
    <source>
        <dbReference type="Proteomes" id="UP000292052"/>
    </source>
</evidence>
<accession>A0A482VZY6</accession>
<proteinExistence type="inferred from homology"/>
<dbReference type="Pfam" id="PF00151">
    <property type="entry name" value="Lipase"/>
    <property type="match status" value="1"/>
</dbReference>
<dbReference type="GO" id="GO:0016298">
    <property type="term" value="F:lipase activity"/>
    <property type="evidence" value="ECO:0007669"/>
    <property type="project" value="InterPro"/>
</dbReference>
<dbReference type="InterPro" id="IPR029058">
    <property type="entry name" value="AB_hydrolase_fold"/>
</dbReference>
<evidence type="ECO:0000256" key="4">
    <source>
        <dbReference type="RuleBase" id="RU004262"/>
    </source>
</evidence>
<protein>
    <submittedName>
        <fullName evidence="6">Lipase and/or Abhydrolase 6 domain containing protein</fullName>
    </submittedName>
</protein>
<dbReference type="PANTHER" id="PTHR11610:SF173">
    <property type="entry name" value="LIPASE DOMAIN-CONTAINING PROTEIN-RELATED"/>
    <property type="match status" value="1"/>
</dbReference>
<evidence type="ECO:0000256" key="2">
    <source>
        <dbReference type="ARBA" id="ARBA00010701"/>
    </source>
</evidence>
<reference evidence="6 7" key="1">
    <citation type="submission" date="2017-03" db="EMBL/GenBank/DDBJ databases">
        <title>Genome of the blue death feigning beetle - Asbolus verrucosus.</title>
        <authorList>
            <person name="Rider S.D."/>
        </authorList>
    </citation>
    <scope>NUCLEOTIDE SEQUENCE [LARGE SCALE GENOMIC DNA]</scope>
    <source>
        <strain evidence="6">Butters</strain>
        <tissue evidence="6">Head and leg muscle</tissue>
    </source>
</reference>
<name>A0A482VZY6_ASBVE</name>
<organism evidence="6 7">
    <name type="scientific">Asbolus verrucosus</name>
    <name type="common">Desert ironclad beetle</name>
    <dbReference type="NCBI Taxonomy" id="1661398"/>
    <lineage>
        <taxon>Eukaryota</taxon>
        <taxon>Metazoa</taxon>
        <taxon>Ecdysozoa</taxon>
        <taxon>Arthropoda</taxon>
        <taxon>Hexapoda</taxon>
        <taxon>Insecta</taxon>
        <taxon>Pterygota</taxon>
        <taxon>Neoptera</taxon>
        <taxon>Endopterygota</taxon>
        <taxon>Coleoptera</taxon>
        <taxon>Polyphaga</taxon>
        <taxon>Cucujiformia</taxon>
        <taxon>Tenebrionidae</taxon>
        <taxon>Pimeliinae</taxon>
        <taxon>Asbolus</taxon>
    </lineage>
</organism>
<dbReference type="PANTHER" id="PTHR11610">
    <property type="entry name" value="LIPASE"/>
    <property type="match status" value="1"/>
</dbReference>
<dbReference type="Gene3D" id="3.40.50.1820">
    <property type="entry name" value="alpha/beta hydrolase"/>
    <property type="match status" value="1"/>
</dbReference>
<keyword evidence="3" id="KW-0964">Secreted</keyword>
<dbReference type="GO" id="GO:0005615">
    <property type="term" value="C:extracellular space"/>
    <property type="evidence" value="ECO:0007669"/>
    <property type="project" value="TreeGrafter"/>
</dbReference>
<gene>
    <name evidence="6" type="ORF">BDFB_006088</name>
</gene>
<dbReference type="GO" id="GO:0016042">
    <property type="term" value="P:lipid catabolic process"/>
    <property type="evidence" value="ECO:0007669"/>
    <property type="project" value="TreeGrafter"/>
</dbReference>
<feature type="domain" description="Lipase" evidence="5">
    <location>
        <begin position="36"/>
        <end position="290"/>
    </location>
</feature>
<dbReference type="OrthoDB" id="199913at2759"/>
<dbReference type="EMBL" id="QDEB01045782">
    <property type="protein sequence ID" value="RZC38183.1"/>
    <property type="molecule type" value="Genomic_DNA"/>
</dbReference>
<dbReference type="InterPro" id="IPR000734">
    <property type="entry name" value="TAG_lipase"/>
</dbReference>
<dbReference type="InterPro" id="IPR013818">
    <property type="entry name" value="Lipase"/>
</dbReference>
<keyword evidence="6" id="KW-0378">Hydrolase</keyword>
<sequence length="313" mass="34435">IICLNLITGLNVLSDFVVNISKNNIKNVFTDFQYVETVSQENVKFLLYLPSSNQTKIITSEDASTAINAGNPTKMIIHGWINSAEEPWVKKMASLYHQKGDYNVIAVDWSHDANKAYLHSSSITQGVGFVVGQFILNVTQKVPNFLETLHLIGHSLGGQVAGFAGEKVVTVSGGLIDRITGLDVAAPLFEIPLRNRSYLRLNPSAASFVDLIHTNAGFFGVLREYGTVDFYVNSGGPFQPQCSNLPFFQAICCSHEVAHEYFTNTILEPKRYEAVACFSALLFRLGVCKGNAKAFMGDEVTRDAFGIFYVNAD</sequence>
<dbReference type="PRINTS" id="PR00821">
    <property type="entry name" value="TAGLIPASE"/>
</dbReference>
<feature type="non-terminal residue" evidence="6">
    <location>
        <position position="1"/>
    </location>
</feature>
<comment type="subcellular location">
    <subcellularLocation>
        <location evidence="1">Secreted</location>
    </subcellularLocation>
</comment>
<evidence type="ECO:0000259" key="5">
    <source>
        <dbReference type="Pfam" id="PF00151"/>
    </source>
</evidence>
<comment type="caution">
    <text evidence="6">The sequence shown here is derived from an EMBL/GenBank/DDBJ whole genome shotgun (WGS) entry which is preliminary data.</text>
</comment>
<comment type="similarity">
    <text evidence="2 4">Belongs to the AB hydrolase superfamily. Lipase family.</text>
</comment>
<evidence type="ECO:0000313" key="6">
    <source>
        <dbReference type="EMBL" id="RZC38183.1"/>
    </source>
</evidence>